<feature type="region of interest" description="Disordered" evidence="1">
    <location>
        <begin position="126"/>
        <end position="152"/>
    </location>
</feature>
<gene>
    <name evidence="2" type="ORF">AVDCRST_MAG93-9527</name>
</gene>
<evidence type="ECO:0000313" key="2">
    <source>
        <dbReference type="EMBL" id="CAA9387205.1"/>
    </source>
</evidence>
<sequence>MDPITASLAAKVVAVLAPYVAVGAQEFVRNAGKDAYEKAKTMFAALRAKWTGDEEATDALTRFEDKPERYAPVLEDVLREKLAEDKELAMVLSTLLNEMGPSLEVVQKMEEGRKVTGIEAEEMAGGRATVNQDIGTGEDVTGARIRRIGPQR</sequence>
<evidence type="ECO:0000256" key="1">
    <source>
        <dbReference type="SAM" id="MobiDB-lite"/>
    </source>
</evidence>
<dbReference type="EMBL" id="CADCTR010003200">
    <property type="protein sequence ID" value="CAA9387205.1"/>
    <property type="molecule type" value="Genomic_DNA"/>
</dbReference>
<proteinExistence type="predicted"/>
<dbReference type="AlphaFoldDB" id="A0A6J4NIS9"/>
<reference evidence="2" key="1">
    <citation type="submission" date="2020-02" db="EMBL/GenBank/DDBJ databases">
        <authorList>
            <person name="Meier V. D."/>
        </authorList>
    </citation>
    <scope>NUCLEOTIDE SEQUENCE</scope>
    <source>
        <strain evidence="2">AVDCRST_MAG93</strain>
    </source>
</reference>
<organism evidence="2">
    <name type="scientific">uncultured Chloroflexia bacterium</name>
    <dbReference type="NCBI Taxonomy" id="1672391"/>
    <lineage>
        <taxon>Bacteria</taxon>
        <taxon>Bacillati</taxon>
        <taxon>Chloroflexota</taxon>
        <taxon>Chloroflexia</taxon>
        <taxon>environmental samples</taxon>
    </lineage>
</organism>
<name>A0A6J4NIS9_9CHLR</name>
<protein>
    <submittedName>
        <fullName evidence="2">Uncharacterized protein</fullName>
    </submittedName>
</protein>
<accession>A0A6J4NIS9</accession>